<feature type="region of interest" description="Disordered" evidence="1">
    <location>
        <begin position="1"/>
        <end position="24"/>
    </location>
</feature>
<evidence type="ECO:0000313" key="2">
    <source>
        <dbReference type="Proteomes" id="UP000887565"/>
    </source>
</evidence>
<proteinExistence type="predicted"/>
<dbReference type="AlphaFoldDB" id="A0A915HUE5"/>
<reference evidence="3" key="1">
    <citation type="submission" date="2022-11" db="UniProtKB">
        <authorList>
            <consortium name="WormBaseParasite"/>
        </authorList>
    </citation>
    <scope>IDENTIFICATION</scope>
</reference>
<sequence>MNDHGRFGGASRRSQVSSYPTPEIQQSRHVGMAIQLAFNSQTIRQKSTHPSFVFVDCATTYALD</sequence>
<name>A0A915HUE5_ROMCU</name>
<accession>A0A915HUE5</accession>
<protein>
    <submittedName>
        <fullName evidence="3">Uncharacterized protein</fullName>
    </submittedName>
</protein>
<evidence type="ECO:0000313" key="3">
    <source>
        <dbReference type="WBParaSite" id="nRc.2.0.1.t05166-RA"/>
    </source>
</evidence>
<dbReference type="WBParaSite" id="nRc.2.0.1.t05166-RA">
    <property type="protein sequence ID" value="nRc.2.0.1.t05166-RA"/>
    <property type="gene ID" value="nRc.2.0.1.g05166"/>
</dbReference>
<keyword evidence="2" id="KW-1185">Reference proteome</keyword>
<organism evidence="2 3">
    <name type="scientific">Romanomermis culicivorax</name>
    <name type="common">Nematode worm</name>
    <dbReference type="NCBI Taxonomy" id="13658"/>
    <lineage>
        <taxon>Eukaryota</taxon>
        <taxon>Metazoa</taxon>
        <taxon>Ecdysozoa</taxon>
        <taxon>Nematoda</taxon>
        <taxon>Enoplea</taxon>
        <taxon>Dorylaimia</taxon>
        <taxon>Mermithida</taxon>
        <taxon>Mermithoidea</taxon>
        <taxon>Mermithidae</taxon>
        <taxon>Romanomermis</taxon>
    </lineage>
</organism>
<feature type="compositionally biased region" description="Polar residues" evidence="1">
    <location>
        <begin position="12"/>
        <end position="24"/>
    </location>
</feature>
<dbReference type="Proteomes" id="UP000887565">
    <property type="component" value="Unplaced"/>
</dbReference>
<evidence type="ECO:0000256" key="1">
    <source>
        <dbReference type="SAM" id="MobiDB-lite"/>
    </source>
</evidence>